<dbReference type="EMBL" id="MU275906">
    <property type="protein sequence ID" value="KAI0047339.1"/>
    <property type="molecule type" value="Genomic_DNA"/>
</dbReference>
<keyword evidence="2" id="KW-1185">Reference proteome</keyword>
<reference evidence="1" key="2">
    <citation type="journal article" date="2022" name="New Phytol.">
        <title>Evolutionary transition to the ectomycorrhizal habit in the genomes of a hyperdiverse lineage of mushroom-forming fungi.</title>
        <authorList>
            <person name="Looney B."/>
            <person name="Miyauchi S."/>
            <person name="Morin E."/>
            <person name="Drula E."/>
            <person name="Courty P.E."/>
            <person name="Kohler A."/>
            <person name="Kuo A."/>
            <person name="LaButti K."/>
            <person name="Pangilinan J."/>
            <person name="Lipzen A."/>
            <person name="Riley R."/>
            <person name="Andreopoulos W."/>
            <person name="He G."/>
            <person name="Johnson J."/>
            <person name="Nolan M."/>
            <person name="Tritt A."/>
            <person name="Barry K.W."/>
            <person name="Grigoriev I.V."/>
            <person name="Nagy L.G."/>
            <person name="Hibbett D."/>
            <person name="Henrissat B."/>
            <person name="Matheny P.B."/>
            <person name="Labbe J."/>
            <person name="Martin F.M."/>
        </authorList>
    </citation>
    <scope>NUCLEOTIDE SEQUENCE</scope>
    <source>
        <strain evidence="1">FP105234-sp</strain>
    </source>
</reference>
<name>A0ACB8RTI5_9AGAM</name>
<comment type="caution">
    <text evidence="1">The sequence shown here is derived from an EMBL/GenBank/DDBJ whole genome shotgun (WGS) entry which is preliminary data.</text>
</comment>
<protein>
    <submittedName>
        <fullName evidence="1">Uncharacterized protein</fullName>
    </submittedName>
</protein>
<sequence length="199" mass="22623">MGAGWNDTTKTYGAQFLAAHPFLKSLTWRITFSTDSLDIDGCDPFLPRLQALTTNSSSLLALVVRSQHTPRLRTVHFRGERPLLWTLPLTLRHLSVPEADLAELRKLAHACPALRRLDVGGLGLSKARWRWADIAPWIRMGGPGNVRASVSDALVLFPELRIIGGTRFSSDMRRTKLLERFPRVERFDDLKRASYYWEL</sequence>
<evidence type="ECO:0000313" key="2">
    <source>
        <dbReference type="Proteomes" id="UP000814033"/>
    </source>
</evidence>
<dbReference type="Proteomes" id="UP000814033">
    <property type="component" value="Unassembled WGS sequence"/>
</dbReference>
<gene>
    <name evidence="1" type="ORF">FA95DRAFT_1231439</name>
</gene>
<accession>A0ACB8RTI5</accession>
<evidence type="ECO:0000313" key="1">
    <source>
        <dbReference type="EMBL" id="KAI0047339.1"/>
    </source>
</evidence>
<proteinExistence type="predicted"/>
<reference evidence="1" key="1">
    <citation type="submission" date="2021-02" db="EMBL/GenBank/DDBJ databases">
        <authorList>
            <consortium name="DOE Joint Genome Institute"/>
            <person name="Ahrendt S."/>
            <person name="Looney B.P."/>
            <person name="Miyauchi S."/>
            <person name="Morin E."/>
            <person name="Drula E."/>
            <person name="Courty P.E."/>
            <person name="Chicoki N."/>
            <person name="Fauchery L."/>
            <person name="Kohler A."/>
            <person name="Kuo A."/>
            <person name="Labutti K."/>
            <person name="Pangilinan J."/>
            <person name="Lipzen A."/>
            <person name="Riley R."/>
            <person name="Andreopoulos W."/>
            <person name="He G."/>
            <person name="Johnson J."/>
            <person name="Barry K.W."/>
            <person name="Grigoriev I.V."/>
            <person name="Nagy L."/>
            <person name="Hibbett D."/>
            <person name="Henrissat B."/>
            <person name="Matheny P.B."/>
            <person name="Labbe J."/>
            <person name="Martin F."/>
        </authorList>
    </citation>
    <scope>NUCLEOTIDE SEQUENCE</scope>
    <source>
        <strain evidence="1">FP105234-sp</strain>
    </source>
</reference>
<organism evidence="1 2">
    <name type="scientific">Auriscalpium vulgare</name>
    <dbReference type="NCBI Taxonomy" id="40419"/>
    <lineage>
        <taxon>Eukaryota</taxon>
        <taxon>Fungi</taxon>
        <taxon>Dikarya</taxon>
        <taxon>Basidiomycota</taxon>
        <taxon>Agaricomycotina</taxon>
        <taxon>Agaricomycetes</taxon>
        <taxon>Russulales</taxon>
        <taxon>Auriscalpiaceae</taxon>
        <taxon>Auriscalpium</taxon>
    </lineage>
</organism>